<name>A0ACC0KHR3_CHOFU</name>
<protein>
    <submittedName>
        <fullName evidence="1">Uncharacterized protein</fullName>
    </submittedName>
</protein>
<sequence>MAAAFQQQIFALDARFNAYRAPNNPNFRHRNNKKVYIHQESASATAIWGAGQHLYQLCLFSPEVQQ</sequence>
<proteinExistence type="predicted"/>
<keyword evidence="2" id="KW-1185">Reference proteome</keyword>
<evidence type="ECO:0000313" key="1">
    <source>
        <dbReference type="EMBL" id="KAI8435662.1"/>
    </source>
</evidence>
<evidence type="ECO:0000313" key="2">
    <source>
        <dbReference type="Proteomes" id="UP001064048"/>
    </source>
</evidence>
<comment type="caution">
    <text evidence="1">The sequence shown here is derived from an EMBL/GenBank/DDBJ whole genome shotgun (WGS) entry which is preliminary data.</text>
</comment>
<reference evidence="1 2" key="1">
    <citation type="journal article" date="2022" name="Genome Biol. Evol.">
        <title>The Spruce Budworm Genome: Reconstructing the Evolutionary History of Antifreeze Proteins.</title>
        <authorList>
            <person name="Beliveau C."/>
            <person name="Gagne P."/>
            <person name="Picq S."/>
            <person name="Vernygora O."/>
            <person name="Keeling C.I."/>
            <person name="Pinkney K."/>
            <person name="Doucet D."/>
            <person name="Wen F."/>
            <person name="Johnston J.S."/>
            <person name="Maaroufi H."/>
            <person name="Boyle B."/>
            <person name="Laroche J."/>
            <person name="Dewar K."/>
            <person name="Juretic N."/>
            <person name="Blackburn G."/>
            <person name="Nisole A."/>
            <person name="Brunet B."/>
            <person name="Brandao M."/>
            <person name="Lumley L."/>
            <person name="Duan J."/>
            <person name="Quan G."/>
            <person name="Lucarotti C.J."/>
            <person name="Roe A.D."/>
            <person name="Sperling F.A.H."/>
            <person name="Levesque R.C."/>
            <person name="Cusson M."/>
        </authorList>
    </citation>
    <scope>NUCLEOTIDE SEQUENCE [LARGE SCALE GENOMIC DNA]</scope>
    <source>
        <strain evidence="1">Glfc:IPQL:Cfum</strain>
    </source>
</reference>
<accession>A0ACC0KHR3</accession>
<dbReference type="EMBL" id="CM046106">
    <property type="protein sequence ID" value="KAI8435662.1"/>
    <property type="molecule type" value="Genomic_DNA"/>
</dbReference>
<organism evidence="1 2">
    <name type="scientific">Choristoneura fumiferana</name>
    <name type="common">Spruce budworm moth</name>
    <name type="synonym">Archips fumiferana</name>
    <dbReference type="NCBI Taxonomy" id="7141"/>
    <lineage>
        <taxon>Eukaryota</taxon>
        <taxon>Metazoa</taxon>
        <taxon>Ecdysozoa</taxon>
        <taxon>Arthropoda</taxon>
        <taxon>Hexapoda</taxon>
        <taxon>Insecta</taxon>
        <taxon>Pterygota</taxon>
        <taxon>Neoptera</taxon>
        <taxon>Endopterygota</taxon>
        <taxon>Lepidoptera</taxon>
        <taxon>Glossata</taxon>
        <taxon>Ditrysia</taxon>
        <taxon>Tortricoidea</taxon>
        <taxon>Tortricidae</taxon>
        <taxon>Tortricinae</taxon>
        <taxon>Choristoneura</taxon>
    </lineage>
</organism>
<dbReference type="Proteomes" id="UP001064048">
    <property type="component" value="Chromosome 6"/>
</dbReference>
<gene>
    <name evidence="1" type="ORF">MSG28_003925</name>
</gene>